<evidence type="ECO:0000313" key="1">
    <source>
        <dbReference type="EMBL" id="CAK9138457.1"/>
    </source>
</evidence>
<protein>
    <submittedName>
        <fullName evidence="1">Uncharacterized protein</fullName>
    </submittedName>
</protein>
<reference evidence="1 2" key="1">
    <citation type="submission" date="2024-02" db="EMBL/GenBank/DDBJ databases">
        <authorList>
            <person name="Vignale AGUSTIN F."/>
            <person name="Sosa J E."/>
            <person name="Modenutti C."/>
        </authorList>
    </citation>
    <scope>NUCLEOTIDE SEQUENCE [LARGE SCALE GENOMIC DNA]</scope>
</reference>
<dbReference type="Proteomes" id="UP001642360">
    <property type="component" value="Unassembled WGS sequence"/>
</dbReference>
<keyword evidence="2" id="KW-1185">Reference proteome</keyword>
<name>A0ABC8R186_9AQUA</name>
<dbReference type="EMBL" id="CAUOFW020000892">
    <property type="protein sequence ID" value="CAK9138457.1"/>
    <property type="molecule type" value="Genomic_DNA"/>
</dbReference>
<accession>A0ABC8R186</accession>
<evidence type="ECO:0000313" key="2">
    <source>
        <dbReference type="Proteomes" id="UP001642360"/>
    </source>
</evidence>
<gene>
    <name evidence="1" type="ORF">ILEXP_LOCUS5807</name>
</gene>
<sequence>MKSQTSKSHSVGSAVVNVGTTSTKRIQGFKDMNLLHQTTLVLNKLQRKELLLVKPLIGIQAAQKIKAIGQHCPRGKSTSAGYTSKATAEDALLSKDKQVIKNPTAATSLRLDRWIKPTRKKVHPANLWSQILKHGKASSSSTDPRNDYQHQVLHLKCFEPLIEENRVVVKPPEEVGKQVFGHEMAACPRTTHTKVGNQPCKLDKGKALASMEVTRVVGTLENATTMHKGSKPGGLYSH</sequence>
<dbReference type="AlphaFoldDB" id="A0ABC8R186"/>
<proteinExistence type="predicted"/>
<comment type="caution">
    <text evidence="1">The sequence shown here is derived from an EMBL/GenBank/DDBJ whole genome shotgun (WGS) entry which is preliminary data.</text>
</comment>
<organism evidence="1 2">
    <name type="scientific">Ilex paraguariensis</name>
    <name type="common">yerba mate</name>
    <dbReference type="NCBI Taxonomy" id="185542"/>
    <lineage>
        <taxon>Eukaryota</taxon>
        <taxon>Viridiplantae</taxon>
        <taxon>Streptophyta</taxon>
        <taxon>Embryophyta</taxon>
        <taxon>Tracheophyta</taxon>
        <taxon>Spermatophyta</taxon>
        <taxon>Magnoliopsida</taxon>
        <taxon>eudicotyledons</taxon>
        <taxon>Gunneridae</taxon>
        <taxon>Pentapetalae</taxon>
        <taxon>asterids</taxon>
        <taxon>campanulids</taxon>
        <taxon>Aquifoliales</taxon>
        <taxon>Aquifoliaceae</taxon>
        <taxon>Ilex</taxon>
    </lineage>
</organism>